<dbReference type="STRING" id="3821.A0A151R976"/>
<dbReference type="Gene3D" id="2.40.70.10">
    <property type="entry name" value="Acid Proteases"/>
    <property type="match status" value="1"/>
</dbReference>
<evidence type="ECO:0000256" key="1">
    <source>
        <dbReference type="SAM" id="MobiDB-lite"/>
    </source>
</evidence>
<dbReference type="PANTHER" id="PTHR32108">
    <property type="entry name" value="DNA-DIRECTED RNA POLYMERASE SUBUNIT ALPHA"/>
    <property type="match status" value="1"/>
</dbReference>
<accession>A0A151R976</accession>
<dbReference type="GO" id="GO:0003676">
    <property type="term" value="F:nucleic acid binding"/>
    <property type="evidence" value="ECO:0007669"/>
    <property type="project" value="InterPro"/>
</dbReference>
<proteinExistence type="predicted"/>
<evidence type="ECO:0000259" key="2">
    <source>
        <dbReference type="PROSITE" id="PS50174"/>
    </source>
</evidence>
<feature type="non-terminal residue" evidence="3">
    <location>
        <position position="1"/>
    </location>
</feature>
<dbReference type="Pfam" id="PF01585">
    <property type="entry name" value="G-patch"/>
    <property type="match status" value="1"/>
</dbReference>
<feature type="domain" description="G-patch" evidence="2">
    <location>
        <begin position="104"/>
        <end position="150"/>
    </location>
</feature>
<dbReference type="AlphaFoldDB" id="A0A151R976"/>
<dbReference type="SMART" id="SM00443">
    <property type="entry name" value="G_patch"/>
    <property type="match status" value="1"/>
</dbReference>
<dbReference type="PANTHER" id="PTHR32108:SF9">
    <property type="entry name" value="REVERSE TRANSCRIPTASE RNASE H-LIKE DOMAIN-CONTAINING PROTEIN"/>
    <property type="match status" value="1"/>
</dbReference>
<gene>
    <name evidence="3" type="ORF">KK1_039657</name>
</gene>
<dbReference type="InterPro" id="IPR021109">
    <property type="entry name" value="Peptidase_aspartic_dom_sf"/>
</dbReference>
<dbReference type="PROSITE" id="PS50174">
    <property type="entry name" value="G_PATCH"/>
    <property type="match status" value="1"/>
</dbReference>
<dbReference type="OMA" id="MFEWGRT"/>
<protein>
    <recommendedName>
        <fullName evidence="2">G-patch domain-containing protein</fullName>
    </recommendedName>
</protein>
<dbReference type="Gramene" id="C.cajan_43182.t">
    <property type="protein sequence ID" value="C.cajan_43182.t.cds1"/>
    <property type="gene ID" value="C.cajan_43182"/>
</dbReference>
<keyword evidence="4" id="KW-1185">Reference proteome</keyword>
<dbReference type="Proteomes" id="UP000075243">
    <property type="component" value="Unassembled WGS sequence"/>
</dbReference>
<dbReference type="EMBL" id="KQ483942">
    <property type="protein sequence ID" value="KYP39056.1"/>
    <property type="molecule type" value="Genomic_DNA"/>
</dbReference>
<feature type="region of interest" description="Disordered" evidence="1">
    <location>
        <begin position="141"/>
        <end position="160"/>
    </location>
</feature>
<evidence type="ECO:0000313" key="3">
    <source>
        <dbReference type="EMBL" id="KYP39056.1"/>
    </source>
</evidence>
<organism evidence="3 4">
    <name type="scientific">Cajanus cajan</name>
    <name type="common">Pigeon pea</name>
    <name type="synonym">Cajanus indicus</name>
    <dbReference type="NCBI Taxonomy" id="3821"/>
    <lineage>
        <taxon>Eukaryota</taxon>
        <taxon>Viridiplantae</taxon>
        <taxon>Streptophyta</taxon>
        <taxon>Embryophyta</taxon>
        <taxon>Tracheophyta</taxon>
        <taxon>Spermatophyta</taxon>
        <taxon>Magnoliopsida</taxon>
        <taxon>eudicotyledons</taxon>
        <taxon>Gunneridae</taxon>
        <taxon>Pentapetalae</taxon>
        <taxon>rosids</taxon>
        <taxon>fabids</taxon>
        <taxon>Fabales</taxon>
        <taxon>Fabaceae</taxon>
        <taxon>Papilionoideae</taxon>
        <taxon>50 kb inversion clade</taxon>
        <taxon>NPAAA clade</taxon>
        <taxon>indigoferoid/millettioid clade</taxon>
        <taxon>Phaseoleae</taxon>
        <taxon>Cajanus</taxon>
    </lineage>
</organism>
<reference evidence="3" key="1">
    <citation type="journal article" date="2012" name="Nat. Biotechnol.">
        <title>Draft genome sequence of pigeonpea (Cajanus cajan), an orphan legume crop of resource-poor farmers.</title>
        <authorList>
            <person name="Varshney R.K."/>
            <person name="Chen W."/>
            <person name="Li Y."/>
            <person name="Bharti A.K."/>
            <person name="Saxena R.K."/>
            <person name="Schlueter J.A."/>
            <person name="Donoghue M.T."/>
            <person name="Azam S."/>
            <person name="Fan G."/>
            <person name="Whaley A.M."/>
            <person name="Farmer A.D."/>
            <person name="Sheridan J."/>
            <person name="Iwata A."/>
            <person name="Tuteja R."/>
            <person name="Penmetsa R.V."/>
            <person name="Wu W."/>
            <person name="Upadhyaya H.D."/>
            <person name="Yang S.P."/>
            <person name="Shah T."/>
            <person name="Saxena K.B."/>
            <person name="Michael T."/>
            <person name="McCombie W.R."/>
            <person name="Yang B."/>
            <person name="Zhang G."/>
            <person name="Yang H."/>
            <person name="Wang J."/>
            <person name="Spillane C."/>
            <person name="Cook D.R."/>
            <person name="May G.D."/>
            <person name="Xu X."/>
            <person name="Jackson S.A."/>
        </authorList>
    </citation>
    <scope>NUCLEOTIDE SEQUENCE [LARGE SCALE GENOMIC DNA]</scope>
</reference>
<evidence type="ECO:0000313" key="4">
    <source>
        <dbReference type="Proteomes" id="UP000075243"/>
    </source>
</evidence>
<dbReference type="InterPro" id="IPR000467">
    <property type="entry name" value="G_patch_dom"/>
</dbReference>
<name>A0A151R976_CAJCA</name>
<sequence length="167" mass="18482">REVMGEVVLPIQVGPIVFNVEFQVMDIAPTYSCLLGRPWIHQARAVPSTLHQKVKFVVDNKLVVVQAEEDMIISKSLTVPYVDVAKLETAFQALEIAHVEKNSNKNLVARILFKNGYRSGQGLGKSAQGVKEFPNYIGNPGRRGLGYEPTTEPRKGGTTTPALYEIF</sequence>